<dbReference type="PANTHER" id="PTHR42837:SF2">
    <property type="entry name" value="MEMBRANE METALLOPROTEASE ARASP2, CHLOROPLASTIC-RELATED"/>
    <property type="match status" value="1"/>
</dbReference>
<feature type="transmembrane region" description="Helical" evidence="11">
    <location>
        <begin position="285"/>
        <end position="304"/>
    </location>
</feature>
<comment type="similarity">
    <text evidence="3">Belongs to the peptidase M50B family.</text>
</comment>
<dbReference type="EMBL" id="JAUHMF010000001">
    <property type="protein sequence ID" value="MDT8897909.1"/>
    <property type="molecule type" value="Genomic_DNA"/>
</dbReference>
<evidence type="ECO:0000256" key="9">
    <source>
        <dbReference type="ARBA" id="ARBA00023049"/>
    </source>
</evidence>
<dbReference type="Pfam" id="PF17820">
    <property type="entry name" value="PDZ_6"/>
    <property type="match status" value="1"/>
</dbReference>
<feature type="transmembrane region" description="Helical" evidence="11">
    <location>
        <begin position="89"/>
        <end position="112"/>
    </location>
</feature>
<evidence type="ECO:0000256" key="8">
    <source>
        <dbReference type="ARBA" id="ARBA00022989"/>
    </source>
</evidence>
<gene>
    <name evidence="13" type="ORF">QYE77_06480</name>
</gene>
<dbReference type="InterPro" id="IPR036034">
    <property type="entry name" value="PDZ_sf"/>
</dbReference>
<evidence type="ECO:0000256" key="6">
    <source>
        <dbReference type="ARBA" id="ARBA00022801"/>
    </source>
</evidence>
<evidence type="ECO:0000313" key="13">
    <source>
        <dbReference type="EMBL" id="MDT8897909.1"/>
    </source>
</evidence>
<comment type="cofactor">
    <cofactor evidence="1">
        <name>Zn(2+)</name>
        <dbReference type="ChEBI" id="CHEBI:29105"/>
    </cofactor>
</comment>
<dbReference type="InterPro" id="IPR041489">
    <property type="entry name" value="PDZ_6"/>
</dbReference>
<evidence type="ECO:0000256" key="4">
    <source>
        <dbReference type="ARBA" id="ARBA00022670"/>
    </source>
</evidence>
<keyword evidence="8 11" id="KW-1133">Transmembrane helix</keyword>
<evidence type="ECO:0000256" key="5">
    <source>
        <dbReference type="ARBA" id="ARBA00022692"/>
    </source>
</evidence>
<name>A0ABU3NM56_9CHLR</name>
<evidence type="ECO:0000259" key="12">
    <source>
        <dbReference type="PROSITE" id="PS50106"/>
    </source>
</evidence>
<dbReference type="CDD" id="cd23081">
    <property type="entry name" value="cpPDZ_EcRseP-like"/>
    <property type="match status" value="1"/>
</dbReference>
<keyword evidence="14" id="KW-1185">Reference proteome</keyword>
<dbReference type="CDD" id="cd06163">
    <property type="entry name" value="S2P-M50_PDZ_RseP-like"/>
    <property type="match status" value="1"/>
</dbReference>
<comment type="subcellular location">
    <subcellularLocation>
        <location evidence="2">Membrane</location>
        <topology evidence="2">Multi-pass membrane protein</topology>
    </subcellularLocation>
</comment>
<dbReference type="PROSITE" id="PS50106">
    <property type="entry name" value="PDZ"/>
    <property type="match status" value="1"/>
</dbReference>
<keyword evidence="6" id="KW-0378">Hydrolase</keyword>
<keyword evidence="9" id="KW-0482">Metalloprotease</keyword>
<evidence type="ECO:0000256" key="7">
    <source>
        <dbReference type="ARBA" id="ARBA00022833"/>
    </source>
</evidence>
<evidence type="ECO:0000313" key="14">
    <source>
        <dbReference type="Proteomes" id="UP001254165"/>
    </source>
</evidence>
<feature type="transmembrane region" description="Helical" evidence="11">
    <location>
        <begin position="328"/>
        <end position="347"/>
    </location>
</feature>
<reference evidence="13 14" key="1">
    <citation type="submission" date="2023-07" db="EMBL/GenBank/DDBJ databases">
        <title>Novel species of Thermanaerothrix with wide hydrolytic capabilities.</title>
        <authorList>
            <person name="Zayulina K.S."/>
            <person name="Podosokorskaya O.A."/>
            <person name="Elcheninov A.G."/>
        </authorList>
    </citation>
    <scope>NUCLEOTIDE SEQUENCE [LARGE SCALE GENOMIC DNA]</scope>
    <source>
        <strain evidence="13 14">4228-RoL</strain>
    </source>
</reference>
<keyword evidence="10 11" id="KW-0472">Membrane</keyword>
<dbReference type="Proteomes" id="UP001254165">
    <property type="component" value="Unassembled WGS sequence"/>
</dbReference>
<evidence type="ECO:0000256" key="11">
    <source>
        <dbReference type="SAM" id="Phobius"/>
    </source>
</evidence>
<keyword evidence="7" id="KW-0862">Zinc</keyword>
<comment type="caution">
    <text evidence="13">The sequence shown here is derived from an EMBL/GenBank/DDBJ whole genome shotgun (WGS) entry which is preliminary data.</text>
</comment>
<organism evidence="13 14">
    <name type="scientific">Thermanaerothrix solaris</name>
    <dbReference type="NCBI Taxonomy" id="3058434"/>
    <lineage>
        <taxon>Bacteria</taxon>
        <taxon>Bacillati</taxon>
        <taxon>Chloroflexota</taxon>
        <taxon>Anaerolineae</taxon>
        <taxon>Anaerolineales</taxon>
        <taxon>Anaerolineaceae</taxon>
        <taxon>Thermanaerothrix</taxon>
    </lineage>
</organism>
<evidence type="ECO:0000256" key="2">
    <source>
        <dbReference type="ARBA" id="ARBA00004141"/>
    </source>
</evidence>
<feature type="domain" description="PDZ" evidence="12">
    <location>
        <begin position="122"/>
        <end position="189"/>
    </location>
</feature>
<dbReference type="PANTHER" id="PTHR42837">
    <property type="entry name" value="REGULATOR OF SIGMA-E PROTEASE RSEP"/>
    <property type="match status" value="1"/>
</dbReference>
<keyword evidence="4" id="KW-0645">Protease</keyword>
<dbReference type="InterPro" id="IPR008915">
    <property type="entry name" value="Peptidase_M50"/>
</dbReference>
<dbReference type="Gene3D" id="2.30.42.10">
    <property type="match status" value="1"/>
</dbReference>
<evidence type="ECO:0000256" key="10">
    <source>
        <dbReference type="ARBA" id="ARBA00023136"/>
    </source>
</evidence>
<evidence type="ECO:0000256" key="3">
    <source>
        <dbReference type="ARBA" id="ARBA00007931"/>
    </source>
</evidence>
<dbReference type="InterPro" id="IPR004387">
    <property type="entry name" value="Pept_M50_Zn"/>
</dbReference>
<protein>
    <submittedName>
        <fullName evidence="13">M50 family metallopeptidase</fullName>
    </submittedName>
</protein>
<evidence type="ECO:0000256" key="1">
    <source>
        <dbReference type="ARBA" id="ARBA00001947"/>
    </source>
</evidence>
<proteinExistence type="inferred from homology"/>
<dbReference type="InterPro" id="IPR001478">
    <property type="entry name" value="PDZ"/>
</dbReference>
<accession>A0ABU3NM56</accession>
<dbReference type="Pfam" id="PF02163">
    <property type="entry name" value="Peptidase_M50"/>
    <property type="match status" value="1"/>
</dbReference>
<dbReference type="SMART" id="SM00228">
    <property type="entry name" value="PDZ"/>
    <property type="match status" value="1"/>
</dbReference>
<dbReference type="SUPFAM" id="SSF50156">
    <property type="entry name" value="PDZ domain-like"/>
    <property type="match status" value="1"/>
</dbReference>
<keyword evidence="5 11" id="KW-0812">Transmembrane</keyword>
<sequence length="357" mass="39367">MMIFLEFLIFFSLTLFLHEFGHYLAARLFGIRVEEFGFGFPPRLVRLFRVGETEVTLNWIPFGAFVRLSGENDPSVPGGFINAKPLARIAVLLAGPFMNLMTGLVLFSLFFLRAGVPEVTKVMVDYVEPDSPAALAGIQPGDLVRQVNDVPITGMAQLSQIIAQHRGEEITLVVERTGQQITLRATPRLNPPPGQGALGIRMVTPWRPVTSWFETLPWATQATWEGLVQIPRSLIAAVRGEVPPEQSRVVGPVGIYTIFSQARERDIENEQAGASPVETTLTLRLMALISVAVGFANLLPIPALDGGRILFVLPELVIGKRVPPKYEAWVHTVGFVLLILLFLYITAQDIINPITLP</sequence>
<dbReference type="RefSeq" id="WP_315624560.1">
    <property type="nucleotide sequence ID" value="NZ_JAUHMF010000001.1"/>
</dbReference>